<dbReference type="PANTHER" id="PTHR15297:SF2">
    <property type="entry name" value="IMMUNOGLOBULIN SUPERFAMILY MEMBER 6"/>
    <property type="match status" value="1"/>
</dbReference>
<evidence type="ECO:0000313" key="5">
    <source>
        <dbReference type="Proteomes" id="UP000465112"/>
    </source>
</evidence>
<dbReference type="InterPro" id="IPR036179">
    <property type="entry name" value="Ig-like_dom_sf"/>
</dbReference>
<dbReference type="Gene3D" id="2.60.40.10">
    <property type="entry name" value="Immunoglobulins"/>
    <property type="match status" value="1"/>
</dbReference>
<dbReference type="PROSITE" id="PS50835">
    <property type="entry name" value="IG_LIKE"/>
    <property type="match status" value="1"/>
</dbReference>
<organism evidence="4 5">
    <name type="scientific">Perca fluviatilis</name>
    <name type="common">European perch</name>
    <dbReference type="NCBI Taxonomy" id="8168"/>
    <lineage>
        <taxon>Eukaryota</taxon>
        <taxon>Metazoa</taxon>
        <taxon>Chordata</taxon>
        <taxon>Craniata</taxon>
        <taxon>Vertebrata</taxon>
        <taxon>Euteleostomi</taxon>
        <taxon>Actinopterygii</taxon>
        <taxon>Neopterygii</taxon>
        <taxon>Teleostei</taxon>
        <taxon>Neoteleostei</taxon>
        <taxon>Acanthomorphata</taxon>
        <taxon>Eupercaria</taxon>
        <taxon>Perciformes</taxon>
        <taxon>Percoidei</taxon>
        <taxon>Percidae</taxon>
        <taxon>Percinae</taxon>
        <taxon>Perca</taxon>
    </lineage>
</organism>
<keyword evidence="1" id="KW-1133">Transmembrane helix</keyword>
<dbReference type="InterPro" id="IPR013783">
    <property type="entry name" value="Ig-like_fold"/>
</dbReference>
<dbReference type="EMBL" id="VHII01000015">
    <property type="protein sequence ID" value="KAF1379482.1"/>
    <property type="molecule type" value="Genomic_DNA"/>
</dbReference>
<dbReference type="AlphaFoldDB" id="A0A6A5EYA9"/>
<comment type="caution">
    <text evidence="4">The sequence shown here is derived from an EMBL/GenBank/DDBJ whole genome shotgun (WGS) entry which is preliminary data.</text>
</comment>
<dbReference type="SUPFAM" id="SSF48726">
    <property type="entry name" value="Immunoglobulin"/>
    <property type="match status" value="1"/>
</dbReference>
<proteinExistence type="predicted"/>
<feature type="chain" id="PRO_5025328632" description="Ig-like domain-containing protein" evidence="2">
    <location>
        <begin position="20"/>
        <end position="236"/>
    </location>
</feature>
<evidence type="ECO:0000259" key="3">
    <source>
        <dbReference type="PROSITE" id="PS50835"/>
    </source>
</evidence>
<gene>
    <name evidence="4" type="ORF">PFLUV_G00176510</name>
</gene>
<dbReference type="Proteomes" id="UP000465112">
    <property type="component" value="Chromosome 15"/>
</dbReference>
<keyword evidence="2" id="KW-0732">Signal</keyword>
<name>A0A6A5EYA9_PERFL</name>
<protein>
    <recommendedName>
        <fullName evidence="3">Ig-like domain-containing protein</fullName>
    </recommendedName>
</protein>
<feature type="domain" description="Ig-like" evidence="3">
    <location>
        <begin position="15"/>
        <end position="104"/>
    </location>
</feature>
<dbReference type="InterPro" id="IPR007110">
    <property type="entry name" value="Ig-like_dom"/>
</dbReference>
<dbReference type="OrthoDB" id="9905432at2759"/>
<feature type="signal peptide" evidence="2">
    <location>
        <begin position="1"/>
        <end position="19"/>
    </location>
</feature>
<keyword evidence="1" id="KW-0472">Membrane</keyword>
<evidence type="ECO:0000256" key="2">
    <source>
        <dbReference type="SAM" id="SignalP"/>
    </source>
</evidence>
<keyword evidence="5" id="KW-1185">Reference proteome</keyword>
<dbReference type="InterPro" id="IPR003599">
    <property type="entry name" value="Ig_sub"/>
</dbReference>
<evidence type="ECO:0000313" key="4">
    <source>
        <dbReference type="EMBL" id="KAF1379482.1"/>
    </source>
</evidence>
<evidence type="ECO:0000256" key="1">
    <source>
        <dbReference type="SAM" id="Phobius"/>
    </source>
</evidence>
<reference evidence="4 5" key="1">
    <citation type="submission" date="2019-06" db="EMBL/GenBank/DDBJ databases">
        <title>A chromosome-scale genome assembly of the European perch, Perca fluviatilis.</title>
        <authorList>
            <person name="Roques C."/>
            <person name="Zahm M."/>
            <person name="Cabau C."/>
            <person name="Klopp C."/>
            <person name="Bouchez O."/>
            <person name="Donnadieu C."/>
            <person name="Kuhl H."/>
            <person name="Gislard M."/>
            <person name="Guendouz S."/>
            <person name="Journot L."/>
            <person name="Haffray P."/>
            <person name="Bestin A."/>
            <person name="Morvezen R."/>
            <person name="Feron R."/>
            <person name="Wen M."/>
            <person name="Jouanno E."/>
            <person name="Herpin A."/>
            <person name="Schartl M."/>
            <person name="Postlethwait J."/>
            <person name="Schaerlinger B."/>
            <person name="Chardard D."/>
            <person name="Lecocq T."/>
            <person name="Poncet C."/>
            <person name="Jaffrelo L."/>
            <person name="Lampietro C."/>
            <person name="Guiguen Y."/>
        </authorList>
    </citation>
    <scope>NUCLEOTIDE SEQUENCE [LARGE SCALE GENOMIC DNA]</scope>
    <source>
        <tissue evidence="4">Blood</tissue>
    </source>
</reference>
<keyword evidence="1" id="KW-0812">Transmembrane</keyword>
<dbReference type="InterPro" id="IPR039089">
    <property type="entry name" value="IGSF6"/>
</dbReference>
<feature type="transmembrane region" description="Helical" evidence="1">
    <location>
        <begin position="136"/>
        <end position="157"/>
    </location>
</feature>
<sequence>MDQLFWFSLLLTYLPVTESMKKEESCLLQPNKVIWRKTGQTAVVNCTSSHCSGRPLHYEWFTFKENFHLHLNLNSNSLKYSLDGASLIIKSLDANDSGIYYCAAVSSGPPGAGAQHVGLGTTLVVREQIKTMARPILLWVSFVLLAIYSLAVVTLILKKHGCNMSICRRKCKTDKNTSTKKAQFHDVLQEMYSRRNLDKGKKTVGRNRSQAELQAASTEFKSSTDDVYQNVKIPQP</sequence>
<dbReference type="SMART" id="SM00409">
    <property type="entry name" value="IG"/>
    <property type="match status" value="1"/>
</dbReference>
<dbReference type="PANTHER" id="PTHR15297">
    <property type="entry name" value="IMMUNOGLOBULIN SUPERFAMILY MEMBER 6"/>
    <property type="match status" value="1"/>
</dbReference>
<accession>A0A6A5EYA9</accession>